<accession>A3K8S3</accession>
<dbReference type="SUPFAM" id="SSF46785">
    <property type="entry name" value="Winged helix' DNA-binding domain"/>
    <property type="match status" value="1"/>
</dbReference>
<dbReference type="InterPro" id="IPR000524">
    <property type="entry name" value="Tscrpt_reg_HTH_GntR"/>
</dbReference>
<proteinExistence type="predicted"/>
<dbReference type="CDD" id="cd07377">
    <property type="entry name" value="WHTH_GntR"/>
    <property type="match status" value="1"/>
</dbReference>
<keyword evidence="6" id="KW-1185">Reference proteome</keyword>
<dbReference type="Proteomes" id="UP000005713">
    <property type="component" value="Unassembled WGS sequence"/>
</dbReference>
<dbReference type="eggNOG" id="COG1802">
    <property type="taxonomic scope" value="Bacteria"/>
</dbReference>
<dbReference type="SMART" id="SM00895">
    <property type="entry name" value="FCD"/>
    <property type="match status" value="1"/>
</dbReference>
<evidence type="ECO:0000256" key="2">
    <source>
        <dbReference type="ARBA" id="ARBA00023125"/>
    </source>
</evidence>
<dbReference type="InterPro" id="IPR011711">
    <property type="entry name" value="GntR_C"/>
</dbReference>
<dbReference type="InterPro" id="IPR036390">
    <property type="entry name" value="WH_DNA-bd_sf"/>
</dbReference>
<dbReference type="GO" id="GO:0003677">
    <property type="term" value="F:DNA binding"/>
    <property type="evidence" value="ECO:0007669"/>
    <property type="project" value="UniProtKB-KW"/>
</dbReference>
<organism evidence="5 6">
    <name type="scientific">Sagittula stellata (strain ATCC 700073 / DSM 11524 / E-37)</name>
    <dbReference type="NCBI Taxonomy" id="388399"/>
    <lineage>
        <taxon>Bacteria</taxon>
        <taxon>Pseudomonadati</taxon>
        <taxon>Pseudomonadota</taxon>
        <taxon>Alphaproteobacteria</taxon>
        <taxon>Rhodobacterales</taxon>
        <taxon>Roseobacteraceae</taxon>
        <taxon>Sagittula</taxon>
    </lineage>
</organism>
<dbReference type="Gene3D" id="1.10.10.10">
    <property type="entry name" value="Winged helix-like DNA-binding domain superfamily/Winged helix DNA-binding domain"/>
    <property type="match status" value="1"/>
</dbReference>
<dbReference type="AlphaFoldDB" id="A3K8S3"/>
<dbReference type="PANTHER" id="PTHR43537">
    <property type="entry name" value="TRANSCRIPTIONAL REGULATOR, GNTR FAMILY"/>
    <property type="match status" value="1"/>
</dbReference>
<evidence type="ECO:0000259" key="4">
    <source>
        <dbReference type="PROSITE" id="PS50949"/>
    </source>
</evidence>
<name>A3K8S3_SAGS3</name>
<dbReference type="Gene3D" id="1.20.120.530">
    <property type="entry name" value="GntR ligand-binding domain-like"/>
    <property type="match status" value="1"/>
</dbReference>
<dbReference type="PANTHER" id="PTHR43537:SF45">
    <property type="entry name" value="GNTR FAMILY REGULATORY PROTEIN"/>
    <property type="match status" value="1"/>
</dbReference>
<keyword evidence="1" id="KW-0805">Transcription regulation</keyword>
<keyword evidence="2" id="KW-0238">DNA-binding</keyword>
<protein>
    <submittedName>
        <fullName evidence="5">Transcriptional regulatory protein</fullName>
    </submittedName>
</protein>
<evidence type="ECO:0000313" key="5">
    <source>
        <dbReference type="EMBL" id="EBA06511.1"/>
    </source>
</evidence>
<dbReference type="PROSITE" id="PS50949">
    <property type="entry name" value="HTH_GNTR"/>
    <property type="match status" value="1"/>
</dbReference>
<gene>
    <name evidence="5" type="ORF">SSE37_14949</name>
</gene>
<dbReference type="SMART" id="SM00345">
    <property type="entry name" value="HTH_GNTR"/>
    <property type="match status" value="1"/>
</dbReference>
<comment type="caution">
    <text evidence="5">The sequence shown here is derived from an EMBL/GenBank/DDBJ whole genome shotgun (WGS) entry which is preliminary data.</text>
</comment>
<dbReference type="SUPFAM" id="SSF48008">
    <property type="entry name" value="GntR ligand-binding domain-like"/>
    <property type="match status" value="1"/>
</dbReference>
<dbReference type="GO" id="GO:0003700">
    <property type="term" value="F:DNA-binding transcription factor activity"/>
    <property type="evidence" value="ECO:0007669"/>
    <property type="project" value="InterPro"/>
</dbReference>
<evidence type="ECO:0000256" key="3">
    <source>
        <dbReference type="ARBA" id="ARBA00023163"/>
    </source>
</evidence>
<dbReference type="EMBL" id="AAYA01000015">
    <property type="protein sequence ID" value="EBA06511.1"/>
    <property type="molecule type" value="Genomic_DNA"/>
</dbReference>
<evidence type="ECO:0000313" key="6">
    <source>
        <dbReference type="Proteomes" id="UP000005713"/>
    </source>
</evidence>
<dbReference type="Pfam" id="PF00392">
    <property type="entry name" value="GntR"/>
    <property type="match status" value="1"/>
</dbReference>
<evidence type="ECO:0000256" key="1">
    <source>
        <dbReference type="ARBA" id="ARBA00023015"/>
    </source>
</evidence>
<dbReference type="InterPro" id="IPR036388">
    <property type="entry name" value="WH-like_DNA-bd_sf"/>
</dbReference>
<dbReference type="OrthoDB" id="8638122at2"/>
<sequence length="234" mass="26407">MAIIEQAFGEHGEKHPVSAASAVYDALRKKVVSLDHPPGTVLSRTAIAQEYGVSLTPVREALQRLEEDGLVRIMPQSGTVVKRIDVDQLRETQFLRVAVETEVVRRLALDPDPEVISRARAILNMQEALQGDTAQMGLFNELDRAFHRTLFAGVGMTNLQQILIRRLGHLFRCQMLDLPSEGKMADIVEKHWSILQWIEQGDPDAAMEAIRVHLSGTIRRLDMLREKYPEFFSS</sequence>
<reference evidence="5 6" key="1">
    <citation type="submission" date="2006-06" db="EMBL/GenBank/DDBJ databases">
        <authorList>
            <person name="Moran M.A."/>
            <person name="Ferriera S."/>
            <person name="Johnson J."/>
            <person name="Kravitz S."/>
            <person name="Beeson K."/>
            <person name="Sutton G."/>
            <person name="Rogers Y.-H."/>
            <person name="Friedman R."/>
            <person name="Frazier M."/>
            <person name="Venter J.C."/>
        </authorList>
    </citation>
    <scope>NUCLEOTIDE SEQUENCE [LARGE SCALE GENOMIC DNA]</scope>
    <source>
        <strain evidence="5 6">E-37</strain>
    </source>
</reference>
<feature type="domain" description="HTH gntR-type" evidence="4">
    <location>
        <begin position="17"/>
        <end position="84"/>
    </location>
</feature>
<dbReference type="InterPro" id="IPR008920">
    <property type="entry name" value="TF_FadR/GntR_C"/>
</dbReference>
<dbReference type="RefSeq" id="WP_005862542.1">
    <property type="nucleotide sequence ID" value="NZ_AAYA01000015.1"/>
</dbReference>
<dbReference type="Pfam" id="PF07729">
    <property type="entry name" value="FCD"/>
    <property type="match status" value="1"/>
</dbReference>
<keyword evidence="3" id="KW-0804">Transcription</keyword>